<evidence type="ECO:0000256" key="1">
    <source>
        <dbReference type="ARBA" id="ARBA00004442"/>
    </source>
</evidence>
<dbReference type="Proteomes" id="UP000032544">
    <property type="component" value="Unassembled WGS sequence"/>
</dbReference>
<dbReference type="EMBL" id="JRHC01000001">
    <property type="protein sequence ID" value="KJF45284.1"/>
    <property type="molecule type" value="Genomic_DNA"/>
</dbReference>
<organism evidence="8 9">
    <name type="scientific">Draconibacterium sediminis</name>
    <dbReference type="NCBI Taxonomy" id="1544798"/>
    <lineage>
        <taxon>Bacteria</taxon>
        <taxon>Pseudomonadati</taxon>
        <taxon>Bacteroidota</taxon>
        <taxon>Bacteroidia</taxon>
        <taxon>Marinilabiliales</taxon>
        <taxon>Prolixibacteraceae</taxon>
        <taxon>Draconibacterium</taxon>
    </lineage>
</organism>
<sequence>MKTIKLILSVIVILSFIFTGCQDYLEPNDDNRLTLDIVLSNPEFAEGFIMKAYNGLPTNYNFNEAIASDDAVTNDPASNIVSMVTGGWNAQNNPLATWNGSFERILYLNTFLENMDGVEWSWESTMQNELFAKKLRAEAHALRAWYNFNLLQAHAGVGKNGELLGFPIVKEVLDQEDNYEIPRSSFADCVDFILSDCDEALKALPNKWEDTGDALVDQVNGARNTNRINGLAVRLLKSKVTLYAASPSYSASGFTMEQAALAAADVINAKGGLDGLKVSDLEFYNNPASSEIIWASARQTNQTNWEKNNFPPSLFGEGKTGPSQNLVDAFPMADGTPAQPGAPYENRDPRLAKYILYNGASYHGGTIYTYSGSGIDAPGVDKYSTKTGYYLRKFLQEGVDIDPALSSPVGGQHFYTYARYTEALLNFAEAANESVGPNDVIGGYAAVQIVEAIWNRAGIPNTYLASLDQAGLREVIRNERRIELCFEGHRFWDIRRWGLTNVMSESAKGISIAPDQVTMSVVNVEGRNYDSHHKYGPIPYAETLKYDLIQNEGY</sequence>
<protein>
    <recommendedName>
        <fullName evidence="10">Glycan metabolism protein RagB</fullName>
    </recommendedName>
</protein>
<dbReference type="PATRIC" id="fig|1544798.3.peg.1571"/>
<dbReference type="SUPFAM" id="SSF48452">
    <property type="entry name" value="TPR-like"/>
    <property type="match status" value="1"/>
</dbReference>
<keyword evidence="3" id="KW-0732">Signal</keyword>
<evidence type="ECO:0000256" key="5">
    <source>
        <dbReference type="ARBA" id="ARBA00023237"/>
    </source>
</evidence>
<evidence type="ECO:0000256" key="3">
    <source>
        <dbReference type="ARBA" id="ARBA00022729"/>
    </source>
</evidence>
<dbReference type="Pfam" id="PF07980">
    <property type="entry name" value="SusD_RagB"/>
    <property type="match status" value="1"/>
</dbReference>
<dbReference type="PROSITE" id="PS51257">
    <property type="entry name" value="PROKAR_LIPOPROTEIN"/>
    <property type="match status" value="1"/>
</dbReference>
<evidence type="ECO:0008006" key="10">
    <source>
        <dbReference type="Google" id="ProtNLM"/>
    </source>
</evidence>
<evidence type="ECO:0000313" key="8">
    <source>
        <dbReference type="EMBL" id="KJF45284.1"/>
    </source>
</evidence>
<dbReference type="AlphaFoldDB" id="A0A0D8JEX4"/>
<dbReference type="STRING" id="1544798.LH29_07840"/>
<comment type="caution">
    <text evidence="8">The sequence shown here is derived from an EMBL/GenBank/DDBJ whole genome shotgun (WGS) entry which is preliminary data.</text>
</comment>
<evidence type="ECO:0000259" key="6">
    <source>
        <dbReference type="Pfam" id="PF07980"/>
    </source>
</evidence>
<keyword evidence="5" id="KW-0998">Cell outer membrane</keyword>
<dbReference type="RefSeq" id="WP_045028939.1">
    <property type="nucleotide sequence ID" value="NZ_JRHC01000001.1"/>
</dbReference>
<evidence type="ECO:0000256" key="4">
    <source>
        <dbReference type="ARBA" id="ARBA00023136"/>
    </source>
</evidence>
<dbReference type="InterPro" id="IPR012944">
    <property type="entry name" value="SusD_RagB_dom"/>
</dbReference>
<evidence type="ECO:0000313" key="9">
    <source>
        <dbReference type="Proteomes" id="UP000032544"/>
    </source>
</evidence>
<keyword evidence="9" id="KW-1185">Reference proteome</keyword>
<keyword evidence="4" id="KW-0472">Membrane</keyword>
<dbReference type="GO" id="GO:0009279">
    <property type="term" value="C:cell outer membrane"/>
    <property type="evidence" value="ECO:0007669"/>
    <property type="project" value="UniProtKB-SubCell"/>
</dbReference>
<feature type="domain" description="RagB/SusD" evidence="6">
    <location>
        <begin position="291"/>
        <end position="554"/>
    </location>
</feature>
<dbReference type="Pfam" id="PF14322">
    <property type="entry name" value="SusD-like_3"/>
    <property type="match status" value="1"/>
</dbReference>
<accession>A0A0D8JEX4</accession>
<name>A0A0D8JEX4_9BACT</name>
<dbReference type="Gene3D" id="1.25.40.390">
    <property type="match status" value="1"/>
</dbReference>
<dbReference type="InterPro" id="IPR033985">
    <property type="entry name" value="SusD-like_N"/>
</dbReference>
<comment type="subcellular location">
    <subcellularLocation>
        <location evidence="1">Cell outer membrane</location>
    </subcellularLocation>
</comment>
<evidence type="ECO:0000259" key="7">
    <source>
        <dbReference type="Pfam" id="PF14322"/>
    </source>
</evidence>
<reference evidence="8 9" key="1">
    <citation type="submission" date="2014-09" db="EMBL/GenBank/DDBJ databases">
        <title>Draft Genome Sequence of Draconibacterium sp. JN14CK-3.</title>
        <authorList>
            <person name="Dong C."/>
            <person name="Lai Q."/>
            <person name="Shao Z."/>
        </authorList>
    </citation>
    <scope>NUCLEOTIDE SEQUENCE [LARGE SCALE GENOMIC DNA]</scope>
    <source>
        <strain evidence="8 9">JN14CK-3</strain>
    </source>
</reference>
<comment type="similarity">
    <text evidence="2">Belongs to the SusD family.</text>
</comment>
<evidence type="ECO:0000256" key="2">
    <source>
        <dbReference type="ARBA" id="ARBA00006275"/>
    </source>
</evidence>
<dbReference type="InterPro" id="IPR011990">
    <property type="entry name" value="TPR-like_helical_dom_sf"/>
</dbReference>
<gene>
    <name evidence="8" type="ORF">LH29_07840</name>
</gene>
<proteinExistence type="inferred from homology"/>
<feature type="domain" description="SusD-like N-terminal" evidence="7">
    <location>
        <begin position="23"/>
        <end position="210"/>
    </location>
</feature>